<evidence type="ECO:0000313" key="2">
    <source>
        <dbReference type="Proteomes" id="UP000504608"/>
    </source>
</evidence>
<gene>
    <name evidence="3" type="primary">LOC111480325</name>
</gene>
<dbReference type="KEGG" id="cmax:111480325"/>
<feature type="compositionally biased region" description="Polar residues" evidence="1">
    <location>
        <begin position="51"/>
        <end position="75"/>
    </location>
</feature>
<evidence type="ECO:0000256" key="1">
    <source>
        <dbReference type="SAM" id="MobiDB-lite"/>
    </source>
</evidence>
<protein>
    <submittedName>
        <fullName evidence="3">Uncharacterized protein LOC111480325</fullName>
    </submittedName>
</protein>
<reference evidence="3" key="1">
    <citation type="submission" date="2025-08" db="UniProtKB">
        <authorList>
            <consortium name="RefSeq"/>
        </authorList>
    </citation>
    <scope>IDENTIFICATION</scope>
    <source>
        <tissue evidence="3">Young leaves</tissue>
    </source>
</reference>
<dbReference type="OrthoDB" id="1110378at2759"/>
<name>A0A6J1ISY3_CUCMA</name>
<sequence length="163" mass="18255">MDVDEFYRQPAAVPFKWEIKPGVPRNHHCLHPFPTHSPQQHKKLKPPPAVTATQFHRSSNSLRTRSDRWSSSQSKLAEPEQVSVGCFSSPLPNRKATKILNRKPEPDCASELETLPRWSLSSKKSISPFRNSVSSSPSPSSLSSYQSSPRPTSDSEWAGFGLF</sequence>
<dbReference type="RefSeq" id="XP_022981067.1">
    <property type="nucleotide sequence ID" value="XM_023125299.1"/>
</dbReference>
<organism evidence="2 3">
    <name type="scientific">Cucurbita maxima</name>
    <name type="common">Pumpkin</name>
    <name type="synonym">Winter squash</name>
    <dbReference type="NCBI Taxonomy" id="3661"/>
    <lineage>
        <taxon>Eukaryota</taxon>
        <taxon>Viridiplantae</taxon>
        <taxon>Streptophyta</taxon>
        <taxon>Embryophyta</taxon>
        <taxon>Tracheophyta</taxon>
        <taxon>Spermatophyta</taxon>
        <taxon>Magnoliopsida</taxon>
        <taxon>eudicotyledons</taxon>
        <taxon>Gunneridae</taxon>
        <taxon>Pentapetalae</taxon>
        <taxon>rosids</taxon>
        <taxon>fabids</taxon>
        <taxon>Cucurbitales</taxon>
        <taxon>Cucurbitaceae</taxon>
        <taxon>Cucurbiteae</taxon>
        <taxon>Cucurbita</taxon>
    </lineage>
</organism>
<keyword evidence="2" id="KW-1185">Reference proteome</keyword>
<feature type="region of interest" description="Disordered" evidence="1">
    <location>
        <begin position="26"/>
        <end position="107"/>
    </location>
</feature>
<feature type="compositionally biased region" description="Low complexity" evidence="1">
    <location>
        <begin position="125"/>
        <end position="155"/>
    </location>
</feature>
<dbReference type="PANTHER" id="PTHR35466">
    <property type="entry name" value="SERINE/ARGININE REPETITIVE MATRIX PROTEIN 1"/>
    <property type="match status" value="1"/>
</dbReference>
<accession>A0A6J1ISY3</accession>
<proteinExistence type="predicted"/>
<dbReference type="Proteomes" id="UP000504608">
    <property type="component" value="Unplaced"/>
</dbReference>
<dbReference type="GeneID" id="111480325"/>
<evidence type="ECO:0000313" key="3">
    <source>
        <dbReference type="RefSeq" id="XP_022981067.1"/>
    </source>
</evidence>
<feature type="region of interest" description="Disordered" evidence="1">
    <location>
        <begin position="124"/>
        <end position="163"/>
    </location>
</feature>
<dbReference type="AlphaFoldDB" id="A0A6J1ISY3"/>
<dbReference type="PANTHER" id="PTHR35466:SF4">
    <property type="entry name" value="EXPRESSED PROTEIN"/>
    <property type="match status" value="1"/>
</dbReference>